<name>A0AA40APE1_9PEZI</name>
<reference evidence="1" key="1">
    <citation type="submission" date="2023-06" db="EMBL/GenBank/DDBJ databases">
        <title>Genome-scale phylogeny and comparative genomics of the fungal order Sordariales.</title>
        <authorList>
            <consortium name="Lawrence Berkeley National Laboratory"/>
            <person name="Hensen N."/>
            <person name="Bonometti L."/>
            <person name="Westerberg I."/>
            <person name="Brannstrom I.O."/>
            <person name="Guillou S."/>
            <person name="Cros-Aarteil S."/>
            <person name="Calhoun S."/>
            <person name="Haridas S."/>
            <person name="Kuo A."/>
            <person name="Mondo S."/>
            <person name="Pangilinan J."/>
            <person name="Riley R."/>
            <person name="Labutti K."/>
            <person name="Andreopoulos B."/>
            <person name="Lipzen A."/>
            <person name="Chen C."/>
            <person name="Yanf M."/>
            <person name="Daum C."/>
            <person name="Ng V."/>
            <person name="Clum A."/>
            <person name="Steindorff A."/>
            <person name="Ohm R."/>
            <person name="Martin F."/>
            <person name="Silar P."/>
            <person name="Natvig D."/>
            <person name="Lalanne C."/>
            <person name="Gautier V."/>
            <person name="Ament-Velasquez S.L."/>
            <person name="Kruys A."/>
            <person name="Hutchinson M.I."/>
            <person name="Powell A.J."/>
            <person name="Barry K."/>
            <person name="Miller A.N."/>
            <person name="Grigoriev I.V."/>
            <person name="Debuchy R."/>
            <person name="Gladieux P."/>
            <person name="Thoren M.H."/>
            <person name="Johannesson H."/>
        </authorList>
    </citation>
    <scope>NUCLEOTIDE SEQUENCE</scope>
    <source>
        <strain evidence="1">SMH4607-1</strain>
    </source>
</reference>
<accession>A0AA40APE1</accession>
<organism evidence="1 2">
    <name type="scientific">Lasiosphaeris hirsuta</name>
    <dbReference type="NCBI Taxonomy" id="260670"/>
    <lineage>
        <taxon>Eukaryota</taxon>
        <taxon>Fungi</taxon>
        <taxon>Dikarya</taxon>
        <taxon>Ascomycota</taxon>
        <taxon>Pezizomycotina</taxon>
        <taxon>Sordariomycetes</taxon>
        <taxon>Sordariomycetidae</taxon>
        <taxon>Sordariales</taxon>
        <taxon>Lasiosphaeriaceae</taxon>
        <taxon>Lasiosphaeris</taxon>
    </lineage>
</organism>
<protein>
    <submittedName>
        <fullName evidence="1">Uncharacterized protein</fullName>
    </submittedName>
</protein>
<evidence type="ECO:0000313" key="2">
    <source>
        <dbReference type="Proteomes" id="UP001172102"/>
    </source>
</evidence>
<proteinExistence type="predicted"/>
<keyword evidence="2" id="KW-1185">Reference proteome</keyword>
<evidence type="ECO:0000313" key="1">
    <source>
        <dbReference type="EMBL" id="KAK0719487.1"/>
    </source>
</evidence>
<comment type="caution">
    <text evidence="1">The sequence shown here is derived from an EMBL/GenBank/DDBJ whole genome shotgun (WGS) entry which is preliminary data.</text>
</comment>
<dbReference type="EMBL" id="JAUKUA010000003">
    <property type="protein sequence ID" value="KAK0719487.1"/>
    <property type="molecule type" value="Genomic_DNA"/>
</dbReference>
<gene>
    <name evidence="1" type="ORF">B0H67DRAFT_153818</name>
</gene>
<sequence>MKSRAVTNSWKAALQFTESIVAGQPMAVRSGEVLLTMSSWHLYPDLEVLGNKPTTVRQKDPLIARGVNRYQWTRKSQYGHPVRNLVGALPLSRLRYYGKAVLATGLVSSSDSRVPIGHISSPLLWN</sequence>
<dbReference type="Proteomes" id="UP001172102">
    <property type="component" value="Unassembled WGS sequence"/>
</dbReference>
<dbReference type="AlphaFoldDB" id="A0AA40APE1"/>